<dbReference type="EMBL" id="CAJFDH010000003">
    <property type="protein sequence ID" value="CAD5214756.1"/>
    <property type="molecule type" value="Genomic_DNA"/>
</dbReference>
<organism evidence="2 3">
    <name type="scientific">Bursaphelenchus okinawaensis</name>
    <dbReference type="NCBI Taxonomy" id="465554"/>
    <lineage>
        <taxon>Eukaryota</taxon>
        <taxon>Metazoa</taxon>
        <taxon>Ecdysozoa</taxon>
        <taxon>Nematoda</taxon>
        <taxon>Chromadorea</taxon>
        <taxon>Rhabditida</taxon>
        <taxon>Tylenchina</taxon>
        <taxon>Tylenchomorpha</taxon>
        <taxon>Aphelenchoidea</taxon>
        <taxon>Aphelenchoididae</taxon>
        <taxon>Bursaphelenchus</taxon>
    </lineage>
</organism>
<keyword evidence="3" id="KW-1185">Reference proteome</keyword>
<gene>
    <name evidence="2" type="ORF">BOKJ2_LOCUS5752</name>
</gene>
<sequence length="71" mass="7959">MDKYFSAEIAELNDQPVGQERSALTQVQSDLNTLRNKNSDLMEHLKQAQSRIIAAIHMIDPTQAVSPFDST</sequence>
<evidence type="ECO:0000313" key="3">
    <source>
        <dbReference type="Proteomes" id="UP000614601"/>
    </source>
</evidence>
<evidence type="ECO:0000313" key="2">
    <source>
        <dbReference type="EMBL" id="CAD5214756.1"/>
    </source>
</evidence>
<dbReference type="EMBL" id="CAJFCW020000003">
    <property type="protein sequence ID" value="CAG9103218.1"/>
    <property type="molecule type" value="Genomic_DNA"/>
</dbReference>
<proteinExistence type="predicted"/>
<accession>A0A811KHG9</accession>
<keyword evidence="1" id="KW-0175">Coiled coil</keyword>
<dbReference type="Proteomes" id="UP000783686">
    <property type="component" value="Unassembled WGS sequence"/>
</dbReference>
<reference evidence="2" key="1">
    <citation type="submission" date="2020-09" db="EMBL/GenBank/DDBJ databases">
        <authorList>
            <person name="Kikuchi T."/>
        </authorList>
    </citation>
    <scope>NUCLEOTIDE SEQUENCE</scope>
    <source>
        <strain evidence="2">SH1</strain>
    </source>
</reference>
<dbReference type="Proteomes" id="UP000614601">
    <property type="component" value="Unassembled WGS sequence"/>
</dbReference>
<dbReference type="AlphaFoldDB" id="A0A811KHG9"/>
<evidence type="ECO:0000256" key="1">
    <source>
        <dbReference type="SAM" id="Coils"/>
    </source>
</evidence>
<protein>
    <submittedName>
        <fullName evidence="2">Uncharacterized protein</fullName>
    </submittedName>
</protein>
<feature type="coiled-coil region" evidence="1">
    <location>
        <begin position="24"/>
        <end position="51"/>
    </location>
</feature>
<name>A0A811KHG9_9BILA</name>
<comment type="caution">
    <text evidence="2">The sequence shown here is derived from an EMBL/GenBank/DDBJ whole genome shotgun (WGS) entry which is preliminary data.</text>
</comment>